<keyword evidence="2" id="KW-1185">Reference proteome</keyword>
<evidence type="ECO:0000313" key="2">
    <source>
        <dbReference type="Proteomes" id="UP000242180"/>
    </source>
</evidence>
<gene>
    <name evidence="1" type="ORF">BCR43DRAFT_534398</name>
</gene>
<protein>
    <submittedName>
        <fullName evidence="1">Uncharacterized protein</fullName>
    </submittedName>
</protein>
<dbReference type="OMA" id="FLSHGQW"/>
<sequence>MDDLALQEAADIFPSLADAIKDWYEEQHTRKYPFQPDKSDKAIITGEATADNACQGVALPISHLRHVVASALLGERHLPSQMSSLQVVQREPNQFCVRAILYPRLPPTNPYRLLYEPMNGTWWDAVMVWAARADIQTAVPLKMKPWSGHEILRDAWFSKTGDANQPRFAQMIDFQLHEREMAHVYEDTLTLSDPGTYTIKALWEYHEAEWNFEKGPVIPYKPQELPSQTIQVGSVRDIQNDAIVREHLGLPLCTGADHPGRWLQAPAFRDQEEADNASITIDSNGKFWAPYTCRYRRIEHTEFTKCLWRQGSTTLDMYGDSNMRRSLKKLMTHDTWCRNWHTYATHGDNSTEVPIQQEKLAWHYDGHPNQLRACYCEDYREPGWNTSWIDPDARFTTIPLGHDVRIQNYKWDGLTYLNDPDWSNAFTNKSIDWHIDDSSAARRVVIVSLGNWDAAFMTFSEFGEQVDRLVHYLSERYKKNGVRFFYRTPQYYCCRVDTSPRKRRTSRTRLEAFNALARQKLEQLGRLAVWDTKIMGDARTWEEKQASVKCPSNHVSADLVEIENQVLMNALCNGGRRS</sequence>
<dbReference type="AlphaFoldDB" id="A0A1X2HTC6"/>
<dbReference type="EMBL" id="MCGN01000001">
    <property type="protein sequence ID" value="ORZ02826.1"/>
    <property type="molecule type" value="Genomic_DNA"/>
</dbReference>
<proteinExistence type="predicted"/>
<dbReference type="OrthoDB" id="2104804at2759"/>
<organism evidence="1 2">
    <name type="scientific">Syncephalastrum racemosum</name>
    <name type="common">Filamentous fungus</name>
    <dbReference type="NCBI Taxonomy" id="13706"/>
    <lineage>
        <taxon>Eukaryota</taxon>
        <taxon>Fungi</taxon>
        <taxon>Fungi incertae sedis</taxon>
        <taxon>Mucoromycota</taxon>
        <taxon>Mucoromycotina</taxon>
        <taxon>Mucoromycetes</taxon>
        <taxon>Mucorales</taxon>
        <taxon>Syncephalastraceae</taxon>
        <taxon>Syncephalastrum</taxon>
    </lineage>
</organism>
<accession>A0A1X2HTC6</accession>
<reference evidence="1 2" key="1">
    <citation type="submission" date="2016-07" db="EMBL/GenBank/DDBJ databases">
        <title>Pervasive Adenine N6-methylation of Active Genes in Fungi.</title>
        <authorList>
            <consortium name="DOE Joint Genome Institute"/>
            <person name="Mondo S.J."/>
            <person name="Dannebaum R.O."/>
            <person name="Kuo R.C."/>
            <person name="Labutti K."/>
            <person name="Haridas S."/>
            <person name="Kuo A."/>
            <person name="Salamov A."/>
            <person name="Ahrendt S.R."/>
            <person name="Lipzen A."/>
            <person name="Sullivan W."/>
            <person name="Andreopoulos W.B."/>
            <person name="Clum A."/>
            <person name="Lindquist E."/>
            <person name="Daum C."/>
            <person name="Ramamoorthy G.K."/>
            <person name="Gryganskyi A."/>
            <person name="Culley D."/>
            <person name="Magnuson J.K."/>
            <person name="James T.Y."/>
            <person name="O'Malley M.A."/>
            <person name="Stajich J.E."/>
            <person name="Spatafora J.W."/>
            <person name="Visel A."/>
            <person name="Grigoriev I.V."/>
        </authorList>
    </citation>
    <scope>NUCLEOTIDE SEQUENCE [LARGE SCALE GENOMIC DNA]</scope>
    <source>
        <strain evidence="1 2">NRRL 2496</strain>
    </source>
</reference>
<dbReference type="Proteomes" id="UP000242180">
    <property type="component" value="Unassembled WGS sequence"/>
</dbReference>
<name>A0A1X2HTC6_SYNRA</name>
<dbReference type="InParanoid" id="A0A1X2HTC6"/>
<evidence type="ECO:0000313" key="1">
    <source>
        <dbReference type="EMBL" id="ORZ02826.1"/>
    </source>
</evidence>
<comment type="caution">
    <text evidence="1">The sequence shown here is derived from an EMBL/GenBank/DDBJ whole genome shotgun (WGS) entry which is preliminary data.</text>
</comment>